<feature type="domain" description="HTH arsR-type" evidence="3">
    <location>
        <begin position="7"/>
        <end position="101"/>
    </location>
</feature>
<comment type="caution">
    <text evidence="4">The sequence shown here is derived from an EMBL/GenBank/DDBJ whole genome shotgun (WGS) entry which is preliminary data.</text>
</comment>
<dbReference type="Gene3D" id="1.10.10.10">
    <property type="entry name" value="Winged helix-like DNA-binding domain superfamily/Winged helix DNA-binding domain"/>
    <property type="match status" value="1"/>
</dbReference>
<dbReference type="SUPFAM" id="SSF46785">
    <property type="entry name" value="Winged helix' DNA-binding domain"/>
    <property type="match status" value="1"/>
</dbReference>
<evidence type="ECO:0000259" key="2">
    <source>
        <dbReference type="PROSITE" id="PS50206"/>
    </source>
</evidence>
<accession>A0A3R8R140</accession>
<dbReference type="Pfam" id="PF01022">
    <property type="entry name" value="HTH_5"/>
    <property type="match status" value="1"/>
</dbReference>
<dbReference type="InterPro" id="IPR001763">
    <property type="entry name" value="Rhodanese-like_dom"/>
</dbReference>
<dbReference type="SMART" id="SM00450">
    <property type="entry name" value="RHOD"/>
    <property type="match status" value="1"/>
</dbReference>
<protein>
    <submittedName>
        <fullName evidence="4">ArsR family transcriptional regulator</fullName>
    </submittedName>
</protein>
<evidence type="ECO:0000313" key="4">
    <source>
        <dbReference type="EMBL" id="RRR42739.1"/>
    </source>
</evidence>
<dbReference type="Gene3D" id="3.40.250.10">
    <property type="entry name" value="Rhodanese-like domain"/>
    <property type="match status" value="1"/>
</dbReference>
<sequence length="217" mass="25199">MSQDRDYMDQVFLEYVRIAKALSSEKRLEILHRLIHGPKTVEQLTRMTDMTTANTSRHLQVLKEASLVSIERDGKYIWYSISTPIVEKLLSDIHSISEERSPMLGWIEKSYIEQDKAIQTIGLDEAKDKVFSSQAQLVDLRSVSEFELEHVDGAVNIPFSQLEEHLEELKRDKPIILYCRGLFCTYANRAAAFLNKRGYHAYSVSGTHFDWKRTREE</sequence>
<reference evidence="4 5" key="1">
    <citation type="submission" date="2018-11" db="EMBL/GenBank/DDBJ databases">
        <authorList>
            <person name="Stevens M.J."/>
            <person name="Cernela N."/>
            <person name="Spoerry Serrano N."/>
            <person name="Schmitt S."/>
            <person name="Schrenzel J."/>
            <person name="Stephan R."/>
        </authorList>
    </citation>
    <scope>NUCLEOTIDE SEQUENCE [LARGE SCALE GENOMIC DNA]</scope>
    <source>
        <strain evidence="4 5">SS1014</strain>
    </source>
</reference>
<organism evidence="4 5">
    <name type="scientific">Streptococcus suis</name>
    <dbReference type="NCBI Taxonomy" id="1307"/>
    <lineage>
        <taxon>Bacteria</taxon>
        <taxon>Bacillati</taxon>
        <taxon>Bacillota</taxon>
        <taxon>Bacilli</taxon>
        <taxon>Lactobacillales</taxon>
        <taxon>Streptococcaceae</taxon>
        <taxon>Streptococcus</taxon>
    </lineage>
</organism>
<dbReference type="OrthoDB" id="9800872at2"/>
<dbReference type="Pfam" id="PF00581">
    <property type="entry name" value="Rhodanese"/>
    <property type="match status" value="1"/>
</dbReference>
<evidence type="ECO:0000256" key="1">
    <source>
        <dbReference type="ARBA" id="ARBA00023125"/>
    </source>
</evidence>
<dbReference type="EMBL" id="RSDG01000109">
    <property type="protein sequence ID" value="RRR42739.1"/>
    <property type="molecule type" value="Genomic_DNA"/>
</dbReference>
<dbReference type="PRINTS" id="PR00778">
    <property type="entry name" value="HTHARSR"/>
</dbReference>
<gene>
    <name evidence="4" type="ORF">EJA00_10685</name>
</gene>
<evidence type="ECO:0000259" key="3">
    <source>
        <dbReference type="PROSITE" id="PS50987"/>
    </source>
</evidence>
<dbReference type="SMART" id="SM00418">
    <property type="entry name" value="HTH_ARSR"/>
    <property type="match status" value="1"/>
</dbReference>
<dbReference type="CDD" id="cd00158">
    <property type="entry name" value="RHOD"/>
    <property type="match status" value="1"/>
</dbReference>
<keyword evidence="1" id="KW-0238">DNA-binding</keyword>
<dbReference type="GO" id="GO:0003677">
    <property type="term" value="F:DNA binding"/>
    <property type="evidence" value="ECO:0007669"/>
    <property type="project" value="UniProtKB-KW"/>
</dbReference>
<dbReference type="InterPro" id="IPR050229">
    <property type="entry name" value="GlpE_sulfurtransferase"/>
</dbReference>
<dbReference type="InterPro" id="IPR011991">
    <property type="entry name" value="ArsR-like_HTH"/>
</dbReference>
<dbReference type="PROSITE" id="PS50987">
    <property type="entry name" value="HTH_ARSR_2"/>
    <property type="match status" value="1"/>
</dbReference>
<dbReference type="InterPro" id="IPR001845">
    <property type="entry name" value="HTH_ArsR_DNA-bd_dom"/>
</dbReference>
<name>A0A3R8R140_STRSU</name>
<proteinExistence type="predicted"/>
<feature type="domain" description="Rhodanese" evidence="2">
    <location>
        <begin position="131"/>
        <end position="217"/>
    </location>
</feature>
<dbReference type="InterPro" id="IPR036390">
    <property type="entry name" value="WH_DNA-bd_sf"/>
</dbReference>
<dbReference type="Proteomes" id="UP000273973">
    <property type="component" value="Unassembled WGS sequence"/>
</dbReference>
<dbReference type="GO" id="GO:0003700">
    <property type="term" value="F:DNA-binding transcription factor activity"/>
    <property type="evidence" value="ECO:0007669"/>
    <property type="project" value="InterPro"/>
</dbReference>
<dbReference type="PROSITE" id="PS50206">
    <property type="entry name" value="RHODANESE_3"/>
    <property type="match status" value="1"/>
</dbReference>
<dbReference type="InterPro" id="IPR036388">
    <property type="entry name" value="WH-like_DNA-bd_sf"/>
</dbReference>
<dbReference type="InterPro" id="IPR036873">
    <property type="entry name" value="Rhodanese-like_dom_sf"/>
</dbReference>
<reference evidence="4 5" key="2">
    <citation type="submission" date="2018-12" db="EMBL/GenBank/DDBJ databases">
        <title>Whole-genome sequences of fifteen clinical Streptococcus suis strains isolated from pigs between 2006 and 2018.</title>
        <authorList>
            <person name="Stevens M.J.A."/>
            <person name="Cernela N."/>
            <person name="Spoerry Serrano N."/>
            <person name="Schmitt S."/>
            <person name="Schrenzel J."/>
            <person name="Stephan R."/>
        </authorList>
    </citation>
    <scope>NUCLEOTIDE SEQUENCE [LARGE SCALE GENOMIC DNA]</scope>
    <source>
        <strain evidence="4 5">SS1014</strain>
    </source>
</reference>
<dbReference type="PANTHER" id="PTHR43031">
    <property type="entry name" value="FAD-DEPENDENT OXIDOREDUCTASE"/>
    <property type="match status" value="1"/>
</dbReference>
<dbReference type="PANTHER" id="PTHR43031:SF1">
    <property type="entry name" value="PYRIDINE NUCLEOTIDE-DISULPHIDE OXIDOREDUCTASE"/>
    <property type="match status" value="1"/>
</dbReference>
<dbReference type="CDD" id="cd00090">
    <property type="entry name" value="HTH_ARSR"/>
    <property type="match status" value="1"/>
</dbReference>
<dbReference type="SUPFAM" id="SSF52821">
    <property type="entry name" value="Rhodanese/Cell cycle control phosphatase"/>
    <property type="match status" value="1"/>
</dbReference>
<evidence type="ECO:0000313" key="5">
    <source>
        <dbReference type="Proteomes" id="UP000273973"/>
    </source>
</evidence>
<dbReference type="NCBIfam" id="NF033788">
    <property type="entry name" value="HTH_metalloreg"/>
    <property type="match status" value="1"/>
</dbReference>
<dbReference type="AlphaFoldDB" id="A0A3R8R140"/>
<dbReference type="RefSeq" id="WP_105109980.1">
    <property type="nucleotide sequence ID" value="NZ_JAMWEL010000007.1"/>
</dbReference>